<accession>A0ABP0ENQ8</accession>
<organism evidence="2 3">
    <name type="scientific">Eupransor demetentiae</name>
    <dbReference type="NCBI Taxonomy" id="3109584"/>
    <lineage>
        <taxon>Bacteria</taxon>
        <taxon>Bacillati</taxon>
        <taxon>Bacillota</taxon>
        <taxon>Bacilli</taxon>
        <taxon>Lactobacillales</taxon>
        <taxon>Lactobacillaceae</taxon>
        <taxon>Eupransor</taxon>
    </lineage>
</organism>
<feature type="transmembrane region" description="Helical" evidence="1">
    <location>
        <begin position="127"/>
        <end position="145"/>
    </location>
</feature>
<sequence length="181" mass="19932">MTIIISIIAFISSNMDDIVVLTVLFAQAAGKKDRRNILAGQYIGVFTLLFVSFCIATFLSAATDFPVKWLGIVPIILALKKLFEKNKLKESTGSKISVAQVAALTIAGGADNLGIYIPIIVKQSLDQTLVFASGFVVMIPLWWLIGKQIGGWSVIRRVINKREHLAVALIYFAIGIWIFFE</sequence>
<feature type="transmembrane region" description="Helical" evidence="1">
    <location>
        <begin position="6"/>
        <end position="26"/>
    </location>
</feature>
<keyword evidence="1" id="KW-1133">Transmembrane helix</keyword>
<gene>
    <name evidence="2" type="ORF">R54876_GBNLAHCA_00492</name>
</gene>
<evidence type="ECO:0000313" key="3">
    <source>
        <dbReference type="Proteomes" id="UP001314241"/>
    </source>
</evidence>
<keyword evidence="1" id="KW-0812">Transmembrane</keyword>
<evidence type="ECO:0000256" key="1">
    <source>
        <dbReference type="SAM" id="Phobius"/>
    </source>
</evidence>
<protein>
    <submittedName>
        <fullName evidence="2">Predicted permease (CadD)</fullName>
    </submittedName>
</protein>
<feature type="transmembrane region" description="Helical" evidence="1">
    <location>
        <begin position="165"/>
        <end position="180"/>
    </location>
</feature>
<comment type="caution">
    <text evidence="2">The sequence shown here is derived from an EMBL/GenBank/DDBJ whole genome shotgun (WGS) entry which is preliminary data.</text>
</comment>
<keyword evidence="3" id="KW-1185">Reference proteome</keyword>
<dbReference type="Pfam" id="PF03596">
    <property type="entry name" value="Cad"/>
    <property type="match status" value="1"/>
</dbReference>
<reference evidence="2 3" key="1">
    <citation type="submission" date="2024-01" db="EMBL/GenBank/DDBJ databases">
        <authorList>
            <person name="Botero Cardona J."/>
        </authorList>
    </citation>
    <scope>NUCLEOTIDE SEQUENCE [LARGE SCALE GENOMIC DNA]</scope>
    <source>
        <strain evidence="2 3">LMG 33000</strain>
    </source>
</reference>
<proteinExistence type="predicted"/>
<keyword evidence="1" id="KW-0472">Membrane</keyword>
<dbReference type="EMBL" id="CAWVOH010000001">
    <property type="protein sequence ID" value="CAK8053933.1"/>
    <property type="molecule type" value="Genomic_DNA"/>
</dbReference>
<feature type="transmembrane region" description="Helical" evidence="1">
    <location>
        <begin position="65"/>
        <end position="83"/>
    </location>
</feature>
<dbReference type="RefSeq" id="WP_349641478.1">
    <property type="nucleotide sequence ID" value="NZ_CAWVOH010000001.1"/>
</dbReference>
<name>A0ABP0ENQ8_9LACO</name>
<dbReference type="InterPro" id="IPR004676">
    <property type="entry name" value="Cd-R_transporter"/>
</dbReference>
<dbReference type="Proteomes" id="UP001314241">
    <property type="component" value="Unassembled WGS sequence"/>
</dbReference>
<feature type="transmembrane region" description="Helical" evidence="1">
    <location>
        <begin position="95"/>
        <end position="121"/>
    </location>
</feature>
<feature type="transmembrane region" description="Helical" evidence="1">
    <location>
        <begin position="38"/>
        <end position="59"/>
    </location>
</feature>
<evidence type="ECO:0000313" key="2">
    <source>
        <dbReference type="EMBL" id="CAK8053933.1"/>
    </source>
</evidence>